<evidence type="ECO:0000256" key="1">
    <source>
        <dbReference type="ARBA" id="ARBA00000073"/>
    </source>
</evidence>
<dbReference type="NCBIfam" id="TIGR00005">
    <property type="entry name" value="rluA_subfam"/>
    <property type="match status" value="1"/>
</dbReference>
<dbReference type="STRING" id="762845.BCR26_09825"/>
<dbReference type="EC" id="5.4.99.-" evidence="5"/>
<organism evidence="7 8">
    <name type="scientific">Enterococcus rivorum</name>
    <dbReference type="NCBI Taxonomy" id="762845"/>
    <lineage>
        <taxon>Bacteria</taxon>
        <taxon>Bacillati</taxon>
        <taxon>Bacillota</taxon>
        <taxon>Bacilli</taxon>
        <taxon>Lactobacillales</taxon>
        <taxon>Enterococcaceae</taxon>
        <taxon>Enterococcus</taxon>
    </lineage>
</organism>
<evidence type="ECO:0000256" key="3">
    <source>
        <dbReference type="ARBA" id="ARBA00023235"/>
    </source>
</evidence>
<dbReference type="InterPro" id="IPR020103">
    <property type="entry name" value="PsdUridine_synth_cat_dom_sf"/>
</dbReference>
<dbReference type="GO" id="GO:0000455">
    <property type="term" value="P:enzyme-directed rRNA pseudouridine synthesis"/>
    <property type="evidence" value="ECO:0007669"/>
    <property type="project" value="TreeGrafter"/>
</dbReference>
<dbReference type="AlphaFoldDB" id="A0A1E5L0B0"/>
<dbReference type="InterPro" id="IPR006224">
    <property type="entry name" value="PsdUridine_synth_RluA-like_CS"/>
</dbReference>
<dbReference type="PANTHER" id="PTHR21600:SF35">
    <property type="entry name" value="PSEUDOURIDINE SYNTHASE"/>
    <property type="match status" value="1"/>
</dbReference>
<comment type="catalytic activity">
    <reaction evidence="1 5">
        <text>a uridine in RNA = a pseudouridine in RNA</text>
        <dbReference type="Rhea" id="RHEA:48348"/>
        <dbReference type="Rhea" id="RHEA-COMP:12068"/>
        <dbReference type="Rhea" id="RHEA-COMP:12069"/>
        <dbReference type="ChEBI" id="CHEBI:65314"/>
        <dbReference type="ChEBI" id="CHEBI:65315"/>
    </reaction>
</comment>
<dbReference type="Pfam" id="PF00849">
    <property type="entry name" value="PseudoU_synth_2"/>
    <property type="match status" value="1"/>
</dbReference>
<keyword evidence="8" id="KW-1185">Reference proteome</keyword>
<name>A0A1E5L0B0_9ENTE</name>
<evidence type="ECO:0000256" key="2">
    <source>
        <dbReference type="ARBA" id="ARBA00010876"/>
    </source>
</evidence>
<proteinExistence type="inferred from homology"/>
<dbReference type="GO" id="GO:0009982">
    <property type="term" value="F:pseudouridine synthase activity"/>
    <property type="evidence" value="ECO:0007669"/>
    <property type="project" value="InterPro"/>
</dbReference>
<dbReference type="GO" id="GO:0140098">
    <property type="term" value="F:catalytic activity, acting on RNA"/>
    <property type="evidence" value="ECO:0007669"/>
    <property type="project" value="UniProtKB-ARBA"/>
</dbReference>
<comment type="similarity">
    <text evidence="2 5">Belongs to the pseudouridine synthase RluA family.</text>
</comment>
<dbReference type="FunFam" id="3.30.2350.10:FF:000005">
    <property type="entry name" value="Pseudouridine synthase"/>
    <property type="match status" value="1"/>
</dbReference>
<protein>
    <recommendedName>
        <fullName evidence="5">Pseudouridine synthase</fullName>
        <ecNumber evidence="5">5.4.99.-</ecNumber>
    </recommendedName>
</protein>
<reference evidence="7 8" key="1">
    <citation type="submission" date="2016-09" db="EMBL/GenBank/DDBJ databases">
        <authorList>
            <person name="Capua I."/>
            <person name="De Benedictis P."/>
            <person name="Joannis T."/>
            <person name="Lombin L.H."/>
            <person name="Cattoli G."/>
        </authorList>
    </citation>
    <scope>NUCLEOTIDE SEQUENCE [LARGE SCALE GENOMIC DNA]</scope>
    <source>
        <strain evidence="7 8">LMG 25899</strain>
    </source>
</reference>
<evidence type="ECO:0000256" key="4">
    <source>
        <dbReference type="PIRSR" id="PIRSR606225-1"/>
    </source>
</evidence>
<dbReference type="Proteomes" id="UP000095256">
    <property type="component" value="Unassembled WGS sequence"/>
</dbReference>
<feature type="active site" evidence="4">
    <location>
        <position position="134"/>
    </location>
</feature>
<dbReference type="Gene3D" id="3.30.2350.10">
    <property type="entry name" value="Pseudouridine synthase"/>
    <property type="match status" value="1"/>
</dbReference>
<dbReference type="CDD" id="cd02869">
    <property type="entry name" value="PseudoU_synth_RluA_like"/>
    <property type="match status" value="1"/>
</dbReference>
<evidence type="ECO:0000256" key="5">
    <source>
        <dbReference type="RuleBase" id="RU362028"/>
    </source>
</evidence>
<dbReference type="RefSeq" id="WP_069697644.1">
    <property type="nucleotide sequence ID" value="NZ_JAGGMA010000017.1"/>
</dbReference>
<gene>
    <name evidence="7" type="ORF">BCR26_09825</name>
</gene>
<dbReference type="GO" id="GO:0003723">
    <property type="term" value="F:RNA binding"/>
    <property type="evidence" value="ECO:0007669"/>
    <property type="project" value="InterPro"/>
</dbReference>
<dbReference type="InterPro" id="IPR006145">
    <property type="entry name" value="PsdUridine_synth_RsuA/RluA"/>
</dbReference>
<dbReference type="PROSITE" id="PS01129">
    <property type="entry name" value="PSI_RLU"/>
    <property type="match status" value="1"/>
</dbReference>
<evidence type="ECO:0000313" key="8">
    <source>
        <dbReference type="Proteomes" id="UP000095256"/>
    </source>
</evidence>
<feature type="domain" description="Pseudouridine synthase RsuA/RluA-like" evidence="6">
    <location>
        <begin position="86"/>
        <end position="240"/>
    </location>
</feature>
<dbReference type="InterPro" id="IPR006225">
    <property type="entry name" value="PsdUridine_synth_RluC/D"/>
</dbReference>
<dbReference type="SUPFAM" id="SSF55120">
    <property type="entry name" value="Pseudouridine synthase"/>
    <property type="match status" value="1"/>
</dbReference>
<dbReference type="InterPro" id="IPR050188">
    <property type="entry name" value="RluA_PseudoU_synthase"/>
</dbReference>
<dbReference type="PANTHER" id="PTHR21600">
    <property type="entry name" value="MITOCHONDRIAL RNA PSEUDOURIDINE SYNTHASE"/>
    <property type="match status" value="1"/>
</dbReference>
<accession>A0A1E5L0B0</accession>
<dbReference type="EMBL" id="MIEK01000008">
    <property type="protein sequence ID" value="OEH83349.1"/>
    <property type="molecule type" value="Genomic_DNA"/>
</dbReference>
<evidence type="ECO:0000259" key="6">
    <source>
        <dbReference type="Pfam" id="PF00849"/>
    </source>
</evidence>
<comment type="caution">
    <text evidence="7">The sequence shown here is derived from an EMBL/GenBank/DDBJ whole genome shotgun (WGS) entry which is preliminary data.</text>
</comment>
<keyword evidence="3 5" id="KW-0413">Isomerase</keyword>
<dbReference type="OrthoDB" id="9807829at2"/>
<comment type="function">
    <text evidence="5">Responsible for synthesis of pseudouridine from uracil.</text>
</comment>
<sequence>MEFKWKYEKETKQQIKYFLKEQGISKGLLAKIKFQGGKIEVNEIIQNVLYELSFGDQVKITIPDEKEHETLLVDDTPIEIIFEDDHYLVINKPSGVASIPAQYHPNGTMANRVKGYYKKQGYNDQVIHVVTRLDRDTSGLMLFAKHGFAHAMIDQELRNKRVTKIYQALVCGKITSLAQHGRITLPIGRDYTSLLKRKTTESGQHAETEYWLEESDDKIAKVRIQLHTGRTHQIRVHFEAIGCPLIGDDMYGGTMDAGVTRQALHCNSLSFIHPFTKQEVVFVSSLATDMQKVVNTLIKRGDWIE</sequence>
<evidence type="ECO:0000313" key="7">
    <source>
        <dbReference type="EMBL" id="OEH83349.1"/>
    </source>
</evidence>